<evidence type="ECO:0000256" key="4">
    <source>
        <dbReference type="ARBA" id="ARBA00023204"/>
    </source>
</evidence>
<keyword evidence="3" id="KW-0227">DNA damage</keyword>
<sequence length="262" mass="29689">MEGTNSSSGSSTPSEAQEATEAFKKNVLERHTPRVNCPEYIIIVMDVCKEETNTPYKMTDGAKHSPMAMAKRALTLFLMNKHAIDPQHKFALVVLHESPIWFHDFTSDPKKIIEELDGLEDAATTPHCDMSELFDLIYKQIKFPECSNPSVVPPEFIYRTILLYGRSLCLPQFLKGKEAFSKLVENPHYFLDILYMHETPSDENKCEGIFDLLCGLDESGWSYILEVSRNAAKLHNHCGSLLAHPLQRPAQKDLLYTLAVVE</sequence>
<reference evidence="7 8" key="1">
    <citation type="submission" date="2023-11" db="EMBL/GenBank/DDBJ databases">
        <title>Halocaridina rubra genome assembly.</title>
        <authorList>
            <person name="Smith C."/>
        </authorList>
    </citation>
    <scope>NUCLEOTIDE SEQUENCE [LARGE SCALE GENOMIC DNA]</scope>
    <source>
        <strain evidence="7">EP-1</strain>
        <tissue evidence="7">Whole</tissue>
    </source>
</reference>
<keyword evidence="4" id="KW-0234">DNA repair</keyword>
<dbReference type="Proteomes" id="UP001381693">
    <property type="component" value="Unassembled WGS sequence"/>
</dbReference>
<evidence type="ECO:0000313" key="8">
    <source>
        <dbReference type="Proteomes" id="UP001381693"/>
    </source>
</evidence>
<feature type="region of interest" description="Disordered" evidence="6">
    <location>
        <begin position="1"/>
        <end position="20"/>
    </location>
</feature>
<dbReference type="GO" id="GO:0045739">
    <property type="term" value="P:positive regulation of DNA repair"/>
    <property type="evidence" value="ECO:0007669"/>
    <property type="project" value="InterPro"/>
</dbReference>
<dbReference type="InterPro" id="IPR026126">
    <property type="entry name" value="BABAM1"/>
</dbReference>
<dbReference type="PANTHER" id="PTHR15660">
    <property type="entry name" value="BRISC AND BRCA1-A COMPLEX MEMBER 1"/>
    <property type="match status" value="1"/>
</dbReference>
<evidence type="ECO:0000256" key="2">
    <source>
        <dbReference type="ARBA" id="ARBA00022490"/>
    </source>
</evidence>
<dbReference type="CDD" id="cd21502">
    <property type="entry name" value="vWA_BABAM1"/>
    <property type="match status" value="1"/>
</dbReference>
<accession>A0AAN8XG07</accession>
<dbReference type="AlphaFoldDB" id="A0AAN8XG07"/>
<keyword evidence="2" id="KW-0963">Cytoplasm</keyword>
<evidence type="ECO:0000256" key="6">
    <source>
        <dbReference type="SAM" id="MobiDB-lite"/>
    </source>
</evidence>
<evidence type="ECO:0000256" key="1">
    <source>
        <dbReference type="ARBA" id="ARBA00004123"/>
    </source>
</evidence>
<dbReference type="GO" id="GO:0070552">
    <property type="term" value="C:BRISC complex"/>
    <property type="evidence" value="ECO:0007669"/>
    <property type="project" value="InterPro"/>
</dbReference>
<dbReference type="GO" id="GO:0007095">
    <property type="term" value="P:mitotic G2 DNA damage checkpoint signaling"/>
    <property type="evidence" value="ECO:0007669"/>
    <property type="project" value="TreeGrafter"/>
</dbReference>
<organism evidence="7 8">
    <name type="scientific">Halocaridina rubra</name>
    <name type="common">Hawaiian red shrimp</name>
    <dbReference type="NCBI Taxonomy" id="373956"/>
    <lineage>
        <taxon>Eukaryota</taxon>
        <taxon>Metazoa</taxon>
        <taxon>Ecdysozoa</taxon>
        <taxon>Arthropoda</taxon>
        <taxon>Crustacea</taxon>
        <taxon>Multicrustacea</taxon>
        <taxon>Malacostraca</taxon>
        <taxon>Eumalacostraca</taxon>
        <taxon>Eucarida</taxon>
        <taxon>Decapoda</taxon>
        <taxon>Pleocyemata</taxon>
        <taxon>Caridea</taxon>
        <taxon>Atyoidea</taxon>
        <taxon>Atyidae</taxon>
        <taxon>Halocaridina</taxon>
    </lineage>
</organism>
<dbReference type="GO" id="GO:0070531">
    <property type="term" value="C:BRCA1-A complex"/>
    <property type="evidence" value="ECO:0007669"/>
    <property type="project" value="InterPro"/>
</dbReference>
<dbReference type="EMBL" id="JAXCGZ010006552">
    <property type="protein sequence ID" value="KAK7079678.1"/>
    <property type="molecule type" value="Genomic_DNA"/>
</dbReference>
<dbReference type="PANTHER" id="PTHR15660:SF1">
    <property type="entry name" value="BRISC AND BRCA1-A COMPLEX MEMBER 1"/>
    <property type="match status" value="1"/>
</dbReference>
<evidence type="ECO:0000313" key="7">
    <source>
        <dbReference type="EMBL" id="KAK7079678.1"/>
    </source>
</evidence>
<keyword evidence="8" id="KW-1185">Reference proteome</keyword>
<evidence type="ECO:0000256" key="5">
    <source>
        <dbReference type="ARBA" id="ARBA00023242"/>
    </source>
</evidence>
<dbReference type="GO" id="GO:0006302">
    <property type="term" value="P:double-strand break repair"/>
    <property type="evidence" value="ECO:0007669"/>
    <property type="project" value="TreeGrafter"/>
</dbReference>
<proteinExistence type="predicted"/>
<comment type="subcellular location">
    <subcellularLocation>
        <location evidence="1">Nucleus</location>
    </subcellularLocation>
</comment>
<protein>
    <submittedName>
        <fullName evidence="7">Component of the BRCA1-A complex</fullName>
    </submittedName>
</protein>
<keyword evidence="5" id="KW-0539">Nucleus</keyword>
<gene>
    <name evidence="7" type="primary">BABAM1</name>
    <name evidence="7" type="ORF">SK128_017842</name>
</gene>
<evidence type="ECO:0000256" key="3">
    <source>
        <dbReference type="ARBA" id="ARBA00022763"/>
    </source>
</evidence>
<comment type="caution">
    <text evidence="7">The sequence shown here is derived from an EMBL/GenBank/DDBJ whole genome shotgun (WGS) entry which is preliminary data.</text>
</comment>
<feature type="compositionally biased region" description="Low complexity" evidence="6">
    <location>
        <begin position="1"/>
        <end position="14"/>
    </location>
</feature>
<dbReference type="GO" id="GO:0016604">
    <property type="term" value="C:nuclear body"/>
    <property type="evidence" value="ECO:0007669"/>
    <property type="project" value="TreeGrafter"/>
</dbReference>
<name>A0AAN8XG07_HALRR</name>